<name>A0A8G2FFN7_ACIRU</name>
<sequence>MSAVQERESPIEIVGRFLRSAPVDLHGIAAGLGLFVVQRLDMSPSVLGSIKRDGPRYRIEVNGRDGENRKRFTLAHEIAHYVLHRDLIGDGVTDDAMYRSGGKLSDEYEVQANKYAASILMPAQLVREAFNRGEKSYAAMAARFQVSPQAAEIRMKELRLG</sequence>
<dbReference type="Proteomes" id="UP000186308">
    <property type="component" value="Unassembled WGS sequence"/>
</dbReference>
<dbReference type="AlphaFoldDB" id="A0A8G2FFN7"/>
<gene>
    <name evidence="2" type="ORF">SAMN05421828_10539</name>
</gene>
<evidence type="ECO:0000313" key="3">
    <source>
        <dbReference type="Proteomes" id="UP000186308"/>
    </source>
</evidence>
<evidence type="ECO:0000313" key="2">
    <source>
        <dbReference type="EMBL" id="SIQ46892.1"/>
    </source>
</evidence>
<comment type="caution">
    <text evidence="2">The sequence shown here is derived from an EMBL/GenBank/DDBJ whole genome shotgun (WGS) entry which is preliminary data.</text>
</comment>
<dbReference type="EMBL" id="FTNE01000005">
    <property type="protein sequence ID" value="SIQ46892.1"/>
    <property type="molecule type" value="Genomic_DNA"/>
</dbReference>
<dbReference type="PANTHER" id="PTHR43236:SF2">
    <property type="entry name" value="BLL0069 PROTEIN"/>
    <property type="match status" value="1"/>
</dbReference>
<evidence type="ECO:0000259" key="1">
    <source>
        <dbReference type="Pfam" id="PF06114"/>
    </source>
</evidence>
<dbReference type="RefSeq" id="WP_029313079.1">
    <property type="nucleotide sequence ID" value="NZ_FTNE01000005.1"/>
</dbReference>
<accession>A0A8G2FFN7</accession>
<dbReference type="Gene3D" id="1.10.10.2910">
    <property type="match status" value="1"/>
</dbReference>
<dbReference type="Pfam" id="PF06114">
    <property type="entry name" value="Peptidase_M78"/>
    <property type="match status" value="1"/>
</dbReference>
<dbReference type="InterPro" id="IPR052345">
    <property type="entry name" value="Rad_response_metalloprotease"/>
</dbReference>
<reference evidence="2 3" key="1">
    <citation type="submission" date="2017-01" db="EMBL/GenBank/DDBJ databases">
        <authorList>
            <person name="Varghese N."/>
            <person name="Submissions S."/>
        </authorList>
    </citation>
    <scope>NUCLEOTIDE SEQUENCE [LARGE SCALE GENOMIC DNA]</scope>
    <source>
        <strain evidence="2 3">ATCC 35905</strain>
    </source>
</reference>
<protein>
    <recommendedName>
        <fullName evidence="1">IrrE N-terminal-like domain-containing protein</fullName>
    </recommendedName>
</protein>
<dbReference type="InterPro" id="IPR010359">
    <property type="entry name" value="IrrE_HExxH"/>
</dbReference>
<feature type="domain" description="IrrE N-terminal-like" evidence="1">
    <location>
        <begin position="50"/>
        <end position="155"/>
    </location>
</feature>
<dbReference type="PANTHER" id="PTHR43236">
    <property type="entry name" value="ANTITOXIN HIGA1"/>
    <property type="match status" value="1"/>
</dbReference>
<organism evidence="2 3">
    <name type="scientific">Acidiphilium rubrum</name>
    <dbReference type="NCBI Taxonomy" id="526"/>
    <lineage>
        <taxon>Bacteria</taxon>
        <taxon>Pseudomonadati</taxon>
        <taxon>Pseudomonadota</taxon>
        <taxon>Alphaproteobacteria</taxon>
        <taxon>Acetobacterales</taxon>
        <taxon>Acidocellaceae</taxon>
        <taxon>Acidiphilium</taxon>
    </lineage>
</organism>
<proteinExistence type="predicted"/>
<keyword evidence="3" id="KW-1185">Reference proteome</keyword>